<name>A0AAD6JU97_9ROSI</name>
<evidence type="ECO:0000256" key="1">
    <source>
        <dbReference type="SAM" id="MobiDB-lite"/>
    </source>
</evidence>
<sequence>MSHNLVSHPLTLATLQNQQFQVPPPLSKRLQRQRLSPRQQGTSAASQVRHPRHQGDTPGPFGNQQKVTSSPAPDALRESRLQNF</sequence>
<protein>
    <submittedName>
        <fullName evidence="2">Uncharacterized protein</fullName>
    </submittedName>
</protein>
<dbReference type="AlphaFoldDB" id="A0AAD6JU97"/>
<evidence type="ECO:0000313" key="3">
    <source>
        <dbReference type="Proteomes" id="UP001162972"/>
    </source>
</evidence>
<feature type="region of interest" description="Disordered" evidence="1">
    <location>
        <begin position="16"/>
        <end position="84"/>
    </location>
</feature>
<feature type="compositionally biased region" description="Basic and acidic residues" evidence="1">
    <location>
        <begin position="75"/>
        <end position="84"/>
    </location>
</feature>
<reference evidence="2 3" key="1">
    <citation type="journal article" date="2023" name="Int. J. Mol. Sci.">
        <title>De Novo Assembly and Annotation of 11 Diverse Shrub Willow (Salix) Genomes Reveals Novel Gene Organization in Sex-Linked Regions.</title>
        <authorList>
            <person name="Hyden B."/>
            <person name="Feng K."/>
            <person name="Yates T.B."/>
            <person name="Jawdy S."/>
            <person name="Cereghino C."/>
            <person name="Smart L.B."/>
            <person name="Muchero W."/>
        </authorList>
    </citation>
    <scope>NUCLEOTIDE SEQUENCE [LARGE SCALE GENOMIC DNA]</scope>
    <source>
        <tissue evidence="2">Shoot tip</tissue>
    </source>
</reference>
<feature type="compositionally biased region" description="Polar residues" evidence="1">
    <location>
        <begin position="62"/>
        <end position="71"/>
    </location>
</feature>
<comment type="caution">
    <text evidence="2">The sequence shown here is derived from an EMBL/GenBank/DDBJ whole genome shotgun (WGS) entry which is preliminary data.</text>
</comment>
<dbReference type="Proteomes" id="UP001162972">
    <property type="component" value="Chromosome 15Z"/>
</dbReference>
<proteinExistence type="predicted"/>
<accession>A0AAD6JU97</accession>
<dbReference type="EMBL" id="JAPFFJ010000014">
    <property type="protein sequence ID" value="KAJ6411441.1"/>
    <property type="molecule type" value="Genomic_DNA"/>
</dbReference>
<evidence type="ECO:0000313" key="2">
    <source>
        <dbReference type="EMBL" id="KAJ6411441.1"/>
    </source>
</evidence>
<gene>
    <name evidence="2" type="ORF">OIU84_008086</name>
</gene>
<organism evidence="2 3">
    <name type="scientific">Salix udensis</name>
    <dbReference type="NCBI Taxonomy" id="889485"/>
    <lineage>
        <taxon>Eukaryota</taxon>
        <taxon>Viridiplantae</taxon>
        <taxon>Streptophyta</taxon>
        <taxon>Embryophyta</taxon>
        <taxon>Tracheophyta</taxon>
        <taxon>Spermatophyta</taxon>
        <taxon>Magnoliopsida</taxon>
        <taxon>eudicotyledons</taxon>
        <taxon>Gunneridae</taxon>
        <taxon>Pentapetalae</taxon>
        <taxon>rosids</taxon>
        <taxon>fabids</taxon>
        <taxon>Malpighiales</taxon>
        <taxon>Salicaceae</taxon>
        <taxon>Saliceae</taxon>
        <taxon>Salix</taxon>
    </lineage>
</organism>
<keyword evidence="3" id="KW-1185">Reference proteome</keyword>